<evidence type="ECO:0000256" key="3">
    <source>
        <dbReference type="ARBA" id="ARBA00022552"/>
    </source>
</evidence>
<proteinExistence type="inferred from homology"/>
<gene>
    <name evidence="10" type="ORF">IX53_03290</name>
</gene>
<dbReference type="PROSITE" id="PS50890">
    <property type="entry name" value="PUA"/>
    <property type="match status" value="1"/>
</dbReference>
<dbReference type="KEGG" id="kpf:IX53_03290"/>
<evidence type="ECO:0000256" key="6">
    <source>
        <dbReference type="ARBA" id="ARBA00022691"/>
    </source>
</evidence>
<dbReference type="AlphaFoldDB" id="A0A0G2Z639"/>
<evidence type="ECO:0000256" key="2">
    <source>
        <dbReference type="ARBA" id="ARBA00022490"/>
    </source>
</evidence>
<dbReference type="PANTHER" id="PTHR42873">
    <property type="entry name" value="RIBOSOMAL RNA LARGE SUBUNIT METHYLTRANSFERASE"/>
    <property type="match status" value="1"/>
</dbReference>
<evidence type="ECO:0000313" key="10">
    <source>
        <dbReference type="EMBL" id="AKI97007.1"/>
    </source>
</evidence>
<dbReference type="Gene3D" id="3.30.750.80">
    <property type="entry name" value="RNA methyltransferase domain (HRMD) like"/>
    <property type="match status" value="1"/>
</dbReference>
<dbReference type="SMART" id="SM00359">
    <property type="entry name" value="PUA"/>
    <property type="match status" value="1"/>
</dbReference>
<keyword evidence="2" id="KW-0963">Cytoplasm</keyword>
<keyword evidence="4 10" id="KW-0489">Methyltransferase</keyword>
<dbReference type="SUPFAM" id="SSF53335">
    <property type="entry name" value="S-adenosyl-L-methionine-dependent methyltransferases"/>
    <property type="match status" value="1"/>
</dbReference>
<name>A0A0G2Z639_9BACT</name>
<dbReference type="GO" id="GO:0032259">
    <property type="term" value="P:methylation"/>
    <property type="evidence" value="ECO:0007669"/>
    <property type="project" value="UniProtKB-KW"/>
</dbReference>
<dbReference type="InterPro" id="IPR036974">
    <property type="entry name" value="PUA_sf"/>
</dbReference>
<dbReference type="SUPFAM" id="SSF88697">
    <property type="entry name" value="PUA domain-like"/>
    <property type="match status" value="1"/>
</dbReference>
<accession>A0A0G2Z639</accession>
<dbReference type="InterPro" id="IPR041532">
    <property type="entry name" value="RlmI-like_PUA"/>
</dbReference>
<evidence type="ECO:0000256" key="1">
    <source>
        <dbReference type="ARBA" id="ARBA00004496"/>
    </source>
</evidence>
<dbReference type="GO" id="GO:0003723">
    <property type="term" value="F:RNA binding"/>
    <property type="evidence" value="ECO:0007669"/>
    <property type="project" value="UniProtKB-KW"/>
</dbReference>
<dbReference type="STRING" id="1330330.IX53_03290"/>
<dbReference type="Gene3D" id="3.40.50.150">
    <property type="entry name" value="Vaccinia Virus protein VP39"/>
    <property type="match status" value="1"/>
</dbReference>
<evidence type="ECO:0000256" key="5">
    <source>
        <dbReference type="ARBA" id="ARBA00022679"/>
    </source>
</evidence>
<dbReference type="PANTHER" id="PTHR42873:SF1">
    <property type="entry name" value="S-ADENOSYLMETHIONINE-DEPENDENT METHYLTRANSFERASE DOMAIN-CONTAINING PROTEIN"/>
    <property type="match status" value="1"/>
</dbReference>
<dbReference type="InterPro" id="IPR002478">
    <property type="entry name" value="PUA"/>
</dbReference>
<dbReference type="PATRIC" id="fig|1330330.3.peg.657"/>
<dbReference type="InterPro" id="IPR029063">
    <property type="entry name" value="SAM-dependent_MTases_sf"/>
</dbReference>
<dbReference type="GO" id="GO:0006364">
    <property type="term" value="P:rRNA processing"/>
    <property type="evidence" value="ECO:0007669"/>
    <property type="project" value="UniProtKB-KW"/>
</dbReference>
<evidence type="ECO:0000313" key="11">
    <source>
        <dbReference type="Proteomes" id="UP000035159"/>
    </source>
</evidence>
<dbReference type="Pfam" id="PF10672">
    <property type="entry name" value="Methyltrans_SAM"/>
    <property type="match status" value="1"/>
</dbReference>
<evidence type="ECO:0000256" key="4">
    <source>
        <dbReference type="ARBA" id="ARBA00022603"/>
    </source>
</evidence>
<protein>
    <submittedName>
        <fullName evidence="10">SAM-dependent methyltransferase</fullName>
    </submittedName>
</protein>
<dbReference type="GO" id="GO:0005737">
    <property type="term" value="C:cytoplasm"/>
    <property type="evidence" value="ECO:0007669"/>
    <property type="project" value="UniProtKB-SubCell"/>
</dbReference>
<keyword evidence="6" id="KW-0949">S-adenosyl-L-methionine</keyword>
<sequence>MVLPRVILKKGIKRRIFNGHPWIYDNEISIFPECEDGALVDLFTSSGQFIGKGYYNSHSAIRIRLLTRKNENVDEHFFSRKIIKAYTLRNRFVKTTDAYRLVFGEADGLPGLIVDKYSDYFVLQINTLGMSKFRETIVGVLVRLFNPKGIYEKSEGNFLKLEGINPVSEWLHKTGPILIPFKMNEITFLADLRGQKTGFFLDQRYNAKLLSNYAHGRRVLDVFSYTGNFAIHMLKAGANSATLVDQSKRALEVAREVARINGIADRVEVFEGNAFDFLRAVKPGDYDMIIVDPPALVKNSRATEKALNAYKELNLRAIKNLKEGVLATSSCTQAIKEEEWERTIYEAFIDNKKLGLQLFAGSQPADHPVSSAIYETKYLKFRAFTVHKIADI</sequence>
<evidence type="ECO:0000256" key="7">
    <source>
        <dbReference type="ARBA" id="ARBA00022884"/>
    </source>
</evidence>
<dbReference type="RefSeq" id="WP_047754142.1">
    <property type="nucleotide sequence ID" value="NZ_CAJUHA010000019.1"/>
</dbReference>
<keyword evidence="3" id="KW-0698">rRNA processing</keyword>
<comment type="similarity">
    <text evidence="8">Belongs to the methyltransferase superfamily. RlmI family.</text>
</comment>
<dbReference type="CDD" id="cd11572">
    <property type="entry name" value="RlmI_M_like"/>
    <property type="match status" value="1"/>
</dbReference>
<reference evidence="10 11" key="1">
    <citation type="submission" date="2015-04" db="EMBL/GenBank/DDBJ databases">
        <title>Complete Genome Sequence of Kosmotoga pacifica SLHLJ1.</title>
        <authorList>
            <person name="Jiang L.J."/>
            <person name="Shao Z.Z."/>
            <person name="Jebbar M."/>
        </authorList>
    </citation>
    <scope>NUCLEOTIDE SEQUENCE [LARGE SCALE GENOMIC DNA]</scope>
    <source>
        <strain evidence="10 11">SLHLJ1</strain>
    </source>
</reference>
<feature type="domain" description="PUA" evidence="9">
    <location>
        <begin position="4"/>
        <end position="87"/>
    </location>
</feature>
<dbReference type="OrthoDB" id="9805492at2"/>
<dbReference type="EMBL" id="CP011232">
    <property type="protein sequence ID" value="AKI97007.1"/>
    <property type="molecule type" value="Genomic_DNA"/>
</dbReference>
<evidence type="ECO:0000256" key="8">
    <source>
        <dbReference type="ARBA" id="ARBA00038091"/>
    </source>
</evidence>
<dbReference type="Pfam" id="PF17785">
    <property type="entry name" value="PUA_3"/>
    <property type="match status" value="1"/>
</dbReference>
<dbReference type="Gene3D" id="2.30.130.10">
    <property type="entry name" value="PUA domain"/>
    <property type="match status" value="1"/>
</dbReference>
<organism evidence="10 11">
    <name type="scientific">Kosmotoga pacifica</name>
    <dbReference type="NCBI Taxonomy" id="1330330"/>
    <lineage>
        <taxon>Bacteria</taxon>
        <taxon>Thermotogati</taxon>
        <taxon>Thermotogota</taxon>
        <taxon>Thermotogae</taxon>
        <taxon>Kosmotogales</taxon>
        <taxon>Kosmotogaceae</taxon>
        <taxon>Kosmotoga</taxon>
    </lineage>
</organism>
<dbReference type="InterPro" id="IPR015947">
    <property type="entry name" value="PUA-like_sf"/>
</dbReference>
<keyword evidence="5 10" id="KW-0808">Transferase</keyword>
<dbReference type="GO" id="GO:0008168">
    <property type="term" value="F:methyltransferase activity"/>
    <property type="evidence" value="ECO:0007669"/>
    <property type="project" value="UniProtKB-KW"/>
</dbReference>
<keyword evidence="7" id="KW-0694">RNA-binding</keyword>
<comment type="subcellular location">
    <subcellularLocation>
        <location evidence="1">Cytoplasm</location>
    </subcellularLocation>
</comment>
<dbReference type="InterPro" id="IPR019614">
    <property type="entry name" value="SAM-dep_methyl-trfase"/>
</dbReference>
<keyword evidence="11" id="KW-1185">Reference proteome</keyword>
<dbReference type="CDD" id="cd02440">
    <property type="entry name" value="AdoMet_MTases"/>
    <property type="match status" value="1"/>
</dbReference>
<dbReference type="CDD" id="cd21153">
    <property type="entry name" value="PUA_RlmI"/>
    <property type="match status" value="1"/>
</dbReference>
<dbReference type="Proteomes" id="UP000035159">
    <property type="component" value="Chromosome"/>
</dbReference>
<evidence type="ECO:0000259" key="9">
    <source>
        <dbReference type="SMART" id="SM00359"/>
    </source>
</evidence>